<evidence type="ECO:0000313" key="1">
    <source>
        <dbReference type="EMBL" id="KAJ2968829.1"/>
    </source>
</evidence>
<keyword evidence="2" id="KW-1185">Reference proteome</keyword>
<dbReference type="Proteomes" id="UP001143910">
    <property type="component" value="Unassembled WGS sequence"/>
</dbReference>
<name>A0ACC1MRD9_9HYPO</name>
<accession>A0ACC1MRD9</accession>
<comment type="caution">
    <text evidence="1">The sequence shown here is derived from an EMBL/GenBank/DDBJ whole genome shotgun (WGS) entry which is preliminary data.</text>
</comment>
<evidence type="ECO:0000313" key="2">
    <source>
        <dbReference type="Proteomes" id="UP001143910"/>
    </source>
</evidence>
<organism evidence="1 2">
    <name type="scientific">Zarea fungicola</name>
    <dbReference type="NCBI Taxonomy" id="93591"/>
    <lineage>
        <taxon>Eukaryota</taxon>
        <taxon>Fungi</taxon>
        <taxon>Dikarya</taxon>
        <taxon>Ascomycota</taxon>
        <taxon>Pezizomycotina</taxon>
        <taxon>Sordariomycetes</taxon>
        <taxon>Hypocreomycetidae</taxon>
        <taxon>Hypocreales</taxon>
        <taxon>Cordycipitaceae</taxon>
        <taxon>Zarea</taxon>
    </lineage>
</organism>
<gene>
    <name evidence="1" type="ORF">NQ176_g8989</name>
</gene>
<proteinExistence type="predicted"/>
<protein>
    <submittedName>
        <fullName evidence="1">Uncharacterized protein</fullName>
    </submittedName>
</protein>
<dbReference type="EMBL" id="JANJQO010001891">
    <property type="protein sequence ID" value="KAJ2968829.1"/>
    <property type="molecule type" value="Genomic_DNA"/>
</dbReference>
<sequence>MTYAIWAMYATAKKFYLEGRYGDALNFRKIQSAGFHLWFSTINEFFNRFESTTAVATLVPQCEGVVLELGPGMGNQIVRFDKSKVTRIIGVENNAHFKSEIEEQAEKSGLGDAYEVVIAGAEESDVLERHGIRAGSMDTVLSIQVLCSVSDEKAMAKEIYRVLKPGGRFIFWEHHISDDWVTRLYQNLTNPIWSGLIGGCCRNKDMYAALAEAGEWENLDSIEGDADPEKPWVTLPRMWGVLIKAEE</sequence>
<reference evidence="1" key="1">
    <citation type="submission" date="2022-08" db="EMBL/GenBank/DDBJ databases">
        <title>Genome Sequence of Lecanicillium fungicola.</title>
        <authorList>
            <person name="Buettner E."/>
        </authorList>
    </citation>
    <scope>NUCLEOTIDE SEQUENCE</scope>
    <source>
        <strain evidence="1">Babe33</strain>
    </source>
</reference>